<protein>
    <submittedName>
        <fullName evidence="1">Uncharacterized protein</fullName>
    </submittedName>
</protein>
<sequence length="94" mass="11144">MRVSFEGRYTIDQFASLMMRVLRILAEGQFGHLEDIDLHLRAFDLDGRETYPPDEEGRHAGLRFFRAEEGQSTLINVDWHFPWLLGHEWPEDVR</sequence>
<keyword evidence="2" id="KW-1185">Reference proteome</keyword>
<evidence type="ECO:0000313" key="1">
    <source>
        <dbReference type="EMBL" id="MBB5699842.1"/>
    </source>
</evidence>
<organism evidence="1 2">
    <name type="scientific">Sphingomonas yantingensis</name>
    <dbReference type="NCBI Taxonomy" id="1241761"/>
    <lineage>
        <taxon>Bacteria</taxon>
        <taxon>Pseudomonadati</taxon>
        <taxon>Pseudomonadota</taxon>
        <taxon>Alphaproteobacteria</taxon>
        <taxon>Sphingomonadales</taxon>
        <taxon>Sphingomonadaceae</taxon>
        <taxon>Sphingomonas</taxon>
    </lineage>
</organism>
<dbReference type="EMBL" id="JACIJJ010000006">
    <property type="protein sequence ID" value="MBB5699842.1"/>
    <property type="molecule type" value="Genomic_DNA"/>
</dbReference>
<dbReference type="AlphaFoldDB" id="A0A7W9ASM8"/>
<reference evidence="1 2" key="1">
    <citation type="submission" date="2020-08" db="EMBL/GenBank/DDBJ databases">
        <title>Genomic Encyclopedia of Type Strains, Phase IV (KMG-IV): sequencing the most valuable type-strain genomes for metagenomic binning, comparative biology and taxonomic classification.</title>
        <authorList>
            <person name="Goeker M."/>
        </authorList>
    </citation>
    <scope>NUCLEOTIDE SEQUENCE [LARGE SCALE GENOMIC DNA]</scope>
    <source>
        <strain evidence="1 2">DSM 27244</strain>
    </source>
</reference>
<gene>
    <name evidence="1" type="ORF">FHR19_003219</name>
</gene>
<dbReference type="Proteomes" id="UP000557739">
    <property type="component" value="Unassembled WGS sequence"/>
</dbReference>
<dbReference type="RefSeq" id="WP_184030512.1">
    <property type="nucleotide sequence ID" value="NZ_JACIJJ010000006.1"/>
</dbReference>
<proteinExistence type="predicted"/>
<evidence type="ECO:0000313" key="2">
    <source>
        <dbReference type="Proteomes" id="UP000557739"/>
    </source>
</evidence>
<comment type="caution">
    <text evidence="1">The sequence shown here is derived from an EMBL/GenBank/DDBJ whole genome shotgun (WGS) entry which is preliminary data.</text>
</comment>
<name>A0A7W9ASM8_9SPHN</name>
<accession>A0A7W9ASM8</accession>